<name>A0A3S1B2Z4_9CYAN</name>
<comment type="caution">
    <text evidence="1">The sequence shown here is derived from an EMBL/GenBank/DDBJ whole genome shotgun (WGS) entry which is preliminary data.</text>
</comment>
<gene>
    <name evidence="1" type="ORF">DSM106972_047490</name>
</gene>
<protein>
    <submittedName>
        <fullName evidence="1">Uncharacterized protein</fullName>
    </submittedName>
</protein>
<evidence type="ECO:0000313" key="1">
    <source>
        <dbReference type="EMBL" id="RUT03835.1"/>
    </source>
</evidence>
<sequence length="142" mass="16172">MSKKKDFTWRHQPPLHSDKAKMFAYIQNRDLHPSQDTTAMINAALTAYYMPIALLCEGNHSKEYLELLLLDSANAFASQLSYLCAALNVDSWRIGRVLCKVFPISREGAQVFDENSTAQEEFNNFELTEWNLAGITTDSETF</sequence>
<accession>A0A3S1B2Z4</accession>
<reference evidence="1" key="1">
    <citation type="submission" date="2018-12" db="EMBL/GenBank/DDBJ databases">
        <authorList>
            <person name="Will S."/>
            <person name="Neumann-Schaal M."/>
            <person name="Henke P."/>
        </authorList>
    </citation>
    <scope>NUCLEOTIDE SEQUENCE</scope>
    <source>
        <strain evidence="1">PCC 7102</strain>
    </source>
</reference>
<dbReference type="EMBL" id="RSCL01000012">
    <property type="protein sequence ID" value="RUT03835.1"/>
    <property type="molecule type" value="Genomic_DNA"/>
</dbReference>
<dbReference type="Proteomes" id="UP000271624">
    <property type="component" value="Unassembled WGS sequence"/>
</dbReference>
<keyword evidence="2" id="KW-1185">Reference proteome</keyword>
<dbReference type="RefSeq" id="WP_233787513.1">
    <property type="nucleotide sequence ID" value="NZ_RSCL01000012.1"/>
</dbReference>
<organism evidence="1 2">
    <name type="scientific">Dulcicalothrix desertica PCC 7102</name>
    <dbReference type="NCBI Taxonomy" id="232991"/>
    <lineage>
        <taxon>Bacteria</taxon>
        <taxon>Bacillati</taxon>
        <taxon>Cyanobacteriota</taxon>
        <taxon>Cyanophyceae</taxon>
        <taxon>Nostocales</taxon>
        <taxon>Calotrichaceae</taxon>
        <taxon>Dulcicalothrix</taxon>
    </lineage>
</organism>
<reference evidence="1" key="2">
    <citation type="journal article" date="2019" name="Genome Biol. Evol.">
        <title>Day and night: Metabolic profiles and evolutionary relationships of six axenic non-marine cyanobacteria.</title>
        <authorList>
            <person name="Will S.E."/>
            <person name="Henke P."/>
            <person name="Boedeker C."/>
            <person name="Huang S."/>
            <person name="Brinkmann H."/>
            <person name="Rohde M."/>
            <person name="Jarek M."/>
            <person name="Friedl T."/>
            <person name="Seufert S."/>
            <person name="Schumacher M."/>
            <person name="Overmann J."/>
            <person name="Neumann-Schaal M."/>
            <person name="Petersen J."/>
        </authorList>
    </citation>
    <scope>NUCLEOTIDE SEQUENCE [LARGE SCALE GENOMIC DNA]</scope>
    <source>
        <strain evidence="1">PCC 7102</strain>
    </source>
</reference>
<dbReference type="AlphaFoldDB" id="A0A3S1B2Z4"/>
<proteinExistence type="predicted"/>
<evidence type="ECO:0000313" key="2">
    <source>
        <dbReference type="Proteomes" id="UP000271624"/>
    </source>
</evidence>